<dbReference type="EMBL" id="CP009687">
    <property type="protein sequence ID" value="AKL95332.1"/>
    <property type="molecule type" value="Genomic_DNA"/>
</dbReference>
<keyword evidence="1" id="KW-0812">Transmembrane</keyword>
<protein>
    <recommendedName>
        <fullName evidence="4">DUF2953 domain-containing protein</fullName>
    </recommendedName>
</protein>
<reference evidence="2 3" key="1">
    <citation type="submission" date="2014-10" db="EMBL/GenBank/DDBJ databases">
        <title>Genome sequence of Clostridium aceticum DSM 1496.</title>
        <authorList>
            <person name="Poehlein A."/>
            <person name="Schiel-Bengelsdorf B."/>
            <person name="Gottschalk G."/>
            <person name="Duerre P."/>
            <person name="Daniel R."/>
        </authorList>
    </citation>
    <scope>NUCLEOTIDE SEQUENCE [LARGE SCALE GENOMIC DNA]</scope>
    <source>
        <strain evidence="2 3">DSM 1496</strain>
    </source>
</reference>
<evidence type="ECO:0000313" key="2">
    <source>
        <dbReference type="EMBL" id="AKL95332.1"/>
    </source>
</evidence>
<dbReference type="KEGG" id="cace:CACET_c18840"/>
<evidence type="ECO:0000256" key="1">
    <source>
        <dbReference type="SAM" id="Phobius"/>
    </source>
</evidence>
<name>A0A0G3WBM9_9CLOT</name>
<proteinExistence type="predicted"/>
<evidence type="ECO:0000313" key="3">
    <source>
        <dbReference type="Proteomes" id="UP000035704"/>
    </source>
</evidence>
<accession>A0A0G3WBM9</accession>
<evidence type="ECO:0008006" key="4">
    <source>
        <dbReference type="Google" id="ProtNLM"/>
    </source>
</evidence>
<sequence length="218" mass="25425">MLTYYFFTFFMLFLGCILLLLFLDLKIEVRFIREGENDELNITISILKGLLKYKTTIPFIDFLNNGRNIITANIYKKAKVSNTNAIEDEKEEKEFNYDEIKIIIKKGHYYYKKYCEVLHYIHKRITINKVLWKTNIGLEDAADTAIISGILWGIKSNLMTLLKRKLRPQRIYIDVVPCYVSKKFGVIFDCIVTLKIGYIIIAGIKLLSTKIKGGENIE</sequence>
<feature type="transmembrane region" description="Helical" evidence="1">
    <location>
        <begin position="6"/>
        <end position="23"/>
    </location>
</feature>
<dbReference type="Proteomes" id="UP000035704">
    <property type="component" value="Chromosome"/>
</dbReference>
<gene>
    <name evidence="2" type="ORF">CACET_c18840</name>
</gene>
<dbReference type="STRING" id="84022.CACET_c18840"/>
<keyword evidence="1" id="KW-1133">Transmembrane helix</keyword>
<dbReference type="InterPro" id="IPR021338">
    <property type="entry name" value="DUF2953"/>
</dbReference>
<organism evidence="2 3">
    <name type="scientific">Clostridium aceticum</name>
    <dbReference type="NCBI Taxonomy" id="84022"/>
    <lineage>
        <taxon>Bacteria</taxon>
        <taxon>Bacillati</taxon>
        <taxon>Bacillota</taxon>
        <taxon>Clostridia</taxon>
        <taxon>Eubacteriales</taxon>
        <taxon>Clostridiaceae</taxon>
        <taxon>Clostridium</taxon>
    </lineage>
</organism>
<dbReference type="Pfam" id="PF11167">
    <property type="entry name" value="DUF2953"/>
    <property type="match status" value="1"/>
</dbReference>
<keyword evidence="1" id="KW-0472">Membrane</keyword>
<dbReference type="AlphaFoldDB" id="A0A0G3WBM9"/>
<keyword evidence="3" id="KW-1185">Reference proteome</keyword>
<dbReference type="PATRIC" id="fig|84022.6.peg.1879"/>